<reference evidence="2" key="2">
    <citation type="submission" date="2023-01" db="EMBL/GenBank/DDBJ databases">
        <authorList>
            <person name="Sun Q."/>
            <person name="Evtushenko L."/>
        </authorList>
    </citation>
    <scope>NUCLEOTIDE SEQUENCE</scope>
    <source>
        <strain evidence="2">VKM Ac-2007</strain>
    </source>
</reference>
<dbReference type="Proteomes" id="UP001143474">
    <property type="component" value="Unassembled WGS sequence"/>
</dbReference>
<keyword evidence="3" id="KW-1185">Reference proteome</keyword>
<comment type="caution">
    <text evidence="2">The sequence shown here is derived from an EMBL/GenBank/DDBJ whole genome shotgun (WGS) entry which is preliminary data.</text>
</comment>
<proteinExistence type="predicted"/>
<evidence type="ECO:0000313" key="3">
    <source>
        <dbReference type="Proteomes" id="UP001143474"/>
    </source>
</evidence>
<feature type="region of interest" description="Disordered" evidence="1">
    <location>
        <begin position="129"/>
        <end position="151"/>
    </location>
</feature>
<evidence type="ECO:0000256" key="1">
    <source>
        <dbReference type="SAM" id="MobiDB-lite"/>
    </source>
</evidence>
<dbReference type="AlphaFoldDB" id="A0A9W6HWC9"/>
<reference evidence="2" key="1">
    <citation type="journal article" date="2014" name="Int. J. Syst. Evol. Microbiol.">
        <title>Complete genome sequence of Corynebacterium casei LMG S-19264T (=DSM 44701T), isolated from a smear-ripened cheese.</title>
        <authorList>
            <consortium name="US DOE Joint Genome Institute (JGI-PGF)"/>
            <person name="Walter F."/>
            <person name="Albersmeier A."/>
            <person name="Kalinowski J."/>
            <person name="Ruckert C."/>
        </authorList>
    </citation>
    <scope>NUCLEOTIDE SEQUENCE</scope>
    <source>
        <strain evidence="2">VKM Ac-2007</strain>
    </source>
</reference>
<accession>A0A9W6HWC9</accession>
<feature type="compositionally biased region" description="Low complexity" evidence="1">
    <location>
        <begin position="129"/>
        <end position="140"/>
    </location>
</feature>
<name>A0A9W6HWC9_9ACTN</name>
<evidence type="ECO:0000313" key="2">
    <source>
        <dbReference type="EMBL" id="GLK06803.1"/>
    </source>
</evidence>
<dbReference type="EMBL" id="BSEV01000001">
    <property type="protein sequence ID" value="GLK06803.1"/>
    <property type="molecule type" value="Genomic_DNA"/>
</dbReference>
<organism evidence="2 3">
    <name type="scientific">Streptosporangium carneum</name>
    <dbReference type="NCBI Taxonomy" id="47481"/>
    <lineage>
        <taxon>Bacteria</taxon>
        <taxon>Bacillati</taxon>
        <taxon>Actinomycetota</taxon>
        <taxon>Actinomycetes</taxon>
        <taxon>Streptosporangiales</taxon>
        <taxon>Streptosporangiaceae</taxon>
        <taxon>Streptosporangium</taxon>
    </lineage>
</organism>
<protein>
    <submittedName>
        <fullName evidence="2">Uncharacterized protein</fullName>
    </submittedName>
</protein>
<gene>
    <name evidence="2" type="ORF">GCM10017600_02080</name>
</gene>
<sequence length="151" mass="15871">MIGDREPLVRGSFNLALDEGIGYGTCTVYRRGGEQLKALQIGLTSGGYSEKVDEQVKDGASPLPKIVPGAIGYYFKDVDSENNAAYALLVRGKAQITVQLEMGVKGRDNAADVLALMQLIAPKLITDVSAPSESPSAISSTKAASPSPVKD</sequence>